<dbReference type="RefSeq" id="WP_369168165.1">
    <property type="nucleotide sequence ID" value="NZ_CP163439.1"/>
</dbReference>
<dbReference type="EMBL" id="CP163439">
    <property type="protein sequence ID" value="XDQ33609.1"/>
    <property type="molecule type" value="Genomic_DNA"/>
</dbReference>
<keyword evidence="2" id="KW-0732">Signal</keyword>
<feature type="compositionally biased region" description="Gly residues" evidence="1">
    <location>
        <begin position="28"/>
        <end position="41"/>
    </location>
</feature>
<accession>A0AB39PT05</accession>
<reference evidence="3" key="1">
    <citation type="submission" date="2024-07" db="EMBL/GenBank/DDBJ databases">
        <authorList>
            <person name="Yu S.T."/>
        </authorList>
    </citation>
    <scope>NUCLEOTIDE SEQUENCE</scope>
    <source>
        <strain evidence="3">R28</strain>
    </source>
</reference>
<sequence>MAVSLGMRISGLLVAGAVAVTAAAFTGDGGVTADGRGGGGTIVTAEPSDGTRKPPTGLPGSSPPPVRQSPAGHFEVPAATGTPRASQGETVSESPSPSSPSPSMSEKLLEAPVWLPPGPDSPDVDGTPDPASVYDLLRSPTECRKALEVIPRTAADAEWTLLRGLASACLAVQGQGGSWGQAVRDHAAQADKADTCKGRAAYAVLGSLLDFHRRHPGGIVRLKPSASGTPPACGYRITGVDTGGDGEARPGEVVGIELADTYFDHAEPLPDVSVTIGGQQVPGVPVLKSESADRLVLSVVVPVLEPGPADVTVRHAGVELRMPAAFTVATPDIVQDPDPDPAPSAPGELSCGSSTPQRGTGPSSTCGYRRVGATSHNAPADARHPLAALSSAFLVPSTVSTANAPVQPTPG</sequence>
<dbReference type="AlphaFoldDB" id="A0AB39PT05"/>
<feature type="chain" id="PRO_5044317462" description="Secreted protein" evidence="2">
    <location>
        <begin position="23"/>
        <end position="411"/>
    </location>
</feature>
<evidence type="ECO:0000256" key="2">
    <source>
        <dbReference type="SAM" id="SignalP"/>
    </source>
</evidence>
<evidence type="ECO:0000256" key="1">
    <source>
        <dbReference type="SAM" id="MobiDB-lite"/>
    </source>
</evidence>
<feature type="signal peptide" evidence="2">
    <location>
        <begin position="1"/>
        <end position="22"/>
    </location>
</feature>
<organism evidence="3">
    <name type="scientific">Streptomyces sp. R28</name>
    <dbReference type="NCBI Taxonomy" id="3238628"/>
    <lineage>
        <taxon>Bacteria</taxon>
        <taxon>Bacillati</taxon>
        <taxon>Actinomycetota</taxon>
        <taxon>Actinomycetes</taxon>
        <taxon>Kitasatosporales</taxon>
        <taxon>Streptomycetaceae</taxon>
        <taxon>Streptomyces</taxon>
    </lineage>
</organism>
<proteinExistence type="predicted"/>
<evidence type="ECO:0000313" key="3">
    <source>
        <dbReference type="EMBL" id="XDQ33609.1"/>
    </source>
</evidence>
<feature type="region of interest" description="Disordered" evidence="1">
    <location>
        <begin position="331"/>
        <end position="379"/>
    </location>
</feature>
<evidence type="ECO:0008006" key="4">
    <source>
        <dbReference type="Google" id="ProtNLM"/>
    </source>
</evidence>
<name>A0AB39PT05_9ACTN</name>
<gene>
    <name evidence="3" type="ORF">AB5J49_09920</name>
</gene>
<feature type="compositionally biased region" description="Low complexity" evidence="1">
    <location>
        <begin position="92"/>
        <end position="106"/>
    </location>
</feature>
<feature type="compositionally biased region" description="Polar residues" evidence="1">
    <location>
        <begin position="351"/>
        <end position="366"/>
    </location>
</feature>
<feature type="region of interest" description="Disordered" evidence="1">
    <location>
        <begin position="28"/>
        <end position="107"/>
    </location>
</feature>
<protein>
    <recommendedName>
        <fullName evidence="4">Secreted protein</fullName>
    </recommendedName>
</protein>